<dbReference type="EMBL" id="JBHLTG010000002">
    <property type="protein sequence ID" value="MFC0678346.1"/>
    <property type="molecule type" value="Genomic_DNA"/>
</dbReference>
<evidence type="ECO:0000313" key="3">
    <source>
        <dbReference type="Proteomes" id="UP001589896"/>
    </source>
</evidence>
<keyword evidence="1" id="KW-0472">Membrane</keyword>
<protein>
    <submittedName>
        <fullName evidence="2">Uncharacterized protein</fullName>
    </submittedName>
</protein>
<keyword evidence="1" id="KW-0812">Transmembrane</keyword>
<name>A0ABV6RNH0_9GAMM</name>
<gene>
    <name evidence="2" type="ORF">ACFFGH_10895</name>
</gene>
<organism evidence="2 3">
    <name type="scientific">Lysobacter korlensis</name>
    <dbReference type="NCBI Taxonomy" id="553636"/>
    <lineage>
        <taxon>Bacteria</taxon>
        <taxon>Pseudomonadati</taxon>
        <taxon>Pseudomonadota</taxon>
        <taxon>Gammaproteobacteria</taxon>
        <taxon>Lysobacterales</taxon>
        <taxon>Lysobacteraceae</taxon>
        <taxon>Lysobacter</taxon>
    </lineage>
</organism>
<dbReference type="Proteomes" id="UP001589896">
    <property type="component" value="Unassembled WGS sequence"/>
</dbReference>
<keyword evidence="1" id="KW-1133">Transmembrane helix</keyword>
<proteinExistence type="predicted"/>
<feature type="transmembrane region" description="Helical" evidence="1">
    <location>
        <begin position="154"/>
        <end position="171"/>
    </location>
</feature>
<dbReference type="RefSeq" id="WP_386668116.1">
    <property type="nucleotide sequence ID" value="NZ_JBHLTG010000002.1"/>
</dbReference>
<feature type="transmembrane region" description="Helical" evidence="1">
    <location>
        <begin position="62"/>
        <end position="80"/>
    </location>
</feature>
<evidence type="ECO:0000256" key="1">
    <source>
        <dbReference type="SAM" id="Phobius"/>
    </source>
</evidence>
<evidence type="ECO:0000313" key="2">
    <source>
        <dbReference type="EMBL" id="MFC0678346.1"/>
    </source>
</evidence>
<reference evidence="2 3" key="1">
    <citation type="submission" date="2024-09" db="EMBL/GenBank/DDBJ databases">
        <authorList>
            <person name="Sun Q."/>
            <person name="Mori K."/>
        </authorList>
    </citation>
    <scope>NUCLEOTIDE SEQUENCE [LARGE SCALE GENOMIC DNA]</scope>
    <source>
        <strain evidence="2 3">KCTC 23076</strain>
    </source>
</reference>
<accession>A0ABV6RNH0</accession>
<sequence>MSARRLRGHPARAAAVAGAVALFLMLKLIGGPWPAADFFFMGFADGAVVITTPSWTVLSSPIAQALAAFAGAFLSLWLVLPVTAELRVGAVLLRSLVAGAMAMTGVLILGALAWGFGPFGWLAEFALEIVATREQFEGSPLNPWNRLREAVDRLLDLLPTALLGGVLLWLWERNSSRTAVV</sequence>
<keyword evidence="3" id="KW-1185">Reference proteome</keyword>
<comment type="caution">
    <text evidence="2">The sequence shown here is derived from an EMBL/GenBank/DDBJ whole genome shotgun (WGS) entry which is preliminary data.</text>
</comment>
<feature type="transmembrane region" description="Helical" evidence="1">
    <location>
        <begin position="92"/>
        <end position="116"/>
    </location>
</feature>